<evidence type="ECO:0000313" key="2">
    <source>
        <dbReference type="EMBL" id="AIE84132.1"/>
    </source>
</evidence>
<dbReference type="PANTHER" id="PTHR36558">
    <property type="entry name" value="GLR1098 PROTEIN"/>
    <property type="match status" value="1"/>
</dbReference>
<dbReference type="SUPFAM" id="SSF52980">
    <property type="entry name" value="Restriction endonuclease-like"/>
    <property type="match status" value="1"/>
</dbReference>
<dbReference type="CDD" id="cd06260">
    <property type="entry name" value="DUF820-like"/>
    <property type="match status" value="1"/>
</dbReference>
<dbReference type="eggNOG" id="COG4636">
    <property type="taxonomic scope" value="Bacteria"/>
</dbReference>
<keyword evidence="3" id="KW-1185">Reference proteome</keyword>
<feature type="domain" description="Putative restriction endonuclease" evidence="1">
    <location>
        <begin position="2"/>
        <end position="109"/>
    </location>
</feature>
<evidence type="ECO:0000313" key="3">
    <source>
        <dbReference type="Proteomes" id="UP000027982"/>
    </source>
</evidence>
<dbReference type="STRING" id="661478.OP10G_0764"/>
<dbReference type="Proteomes" id="UP000027982">
    <property type="component" value="Chromosome"/>
</dbReference>
<dbReference type="EMBL" id="CP007139">
    <property type="protein sequence ID" value="AIE84132.1"/>
    <property type="molecule type" value="Genomic_DNA"/>
</dbReference>
<dbReference type="InterPro" id="IPR012296">
    <property type="entry name" value="Nuclease_put_TT1808"/>
</dbReference>
<dbReference type="InterPro" id="IPR011335">
    <property type="entry name" value="Restrct_endonuc-II-like"/>
</dbReference>
<dbReference type="Gene3D" id="3.90.1570.10">
    <property type="entry name" value="tt1808, chain A"/>
    <property type="match status" value="1"/>
</dbReference>
<sequence length="135" mass="15271">MRVKVPDTEMYAYPDISVVCGKAILKDDHMDTLLNPVVIFEVLSPSTESYDRVAKFAHYRRLATLKSYVLVSQEAPMIDRYDRGDDGQWVLSDCWGVDSSLQIPSLGISIPLAKVYENVDLPPDHLSRQPWAKSD</sequence>
<dbReference type="InterPro" id="IPR008538">
    <property type="entry name" value="Uma2"/>
</dbReference>
<accession>A0A068NL47</accession>
<protein>
    <recommendedName>
        <fullName evidence="1">Putative restriction endonuclease domain-containing protein</fullName>
    </recommendedName>
</protein>
<reference evidence="2 3" key="1">
    <citation type="journal article" date="2014" name="PLoS ONE">
        <title>The first complete genome sequence of the class fimbriimonadia in the phylum armatimonadetes.</title>
        <authorList>
            <person name="Hu Z.Y."/>
            <person name="Wang Y.Z."/>
            <person name="Im W.T."/>
            <person name="Wang S.Y."/>
            <person name="Zhao G.P."/>
            <person name="Zheng H.J."/>
            <person name="Quan Z.X."/>
        </authorList>
    </citation>
    <scope>NUCLEOTIDE SEQUENCE [LARGE SCALE GENOMIC DNA]</scope>
    <source>
        <strain evidence="2">Gsoil 348</strain>
    </source>
</reference>
<dbReference type="KEGG" id="fgi:OP10G_0764"/>
<organism evidence="2 3">
    <name type="scientific">Fimbriimonas ginsengisoli Gsoil 348</name>
    <dbReference type="NCBI Taxonomy" id="661478"/>
    <lineage>
        <taxon>Bacteria</taxon>
        <taxon>Bacillati</taxon>
        <taxon>Armatimonadota</taxon>
        <taxon>Fimbriimonadia</taxon>
        <taxon>Fimbriimonadales</taxon>
        <taxon>Fimbriimonadaceae</taxon>
        <taxon>Fimbriimonas</taxon>
    </lineage>
</organism>
<dbReference type="PANTHER" id="PTHR36558:SF1">
    <property type="entry name" value="RESTRICTION ENDONUCLEASE DOMAIN-CONTAINING PROTEIN-RELATED"/>
    <property type="match status" value="1"/>
</dbReference>
<dbReference type="HOGENOM" id="CLU_076312_6_4_0"/>
<gene>
    <name evidence="2" type="ORF">OP10G_0764</name>
</gene>
<name>A0A068NL47_FIMGI</name>
<dbReference type="Pfam" id="PF05685">
    <property type="entry name" value="Uma2"/>
    <property type="match status" value="1"/>
</dbReference>
<proteinExistence type="predicted"/>
<evidence type="ECO:0000259" key="1">
    <source>
        <dbReference type="Pfam" id="PF05685"/>
    </source>
</evidence>
<dbReference type="AlphaFoldDB" id="A0A068NL47"/>